<comment type="cofactor">
    <cofactor evidence="1">
        <name>Mn(2+)</name>
        <dbReference type="ChEBI" id="CHEBI:29035"/>
    </cofactor>
</comment>
<name>A0AAW1RAH8_9CHLO</name>
<sequence>MNCPGGHAQSCHLAKLPQVVHTSQQHLLRPQRDLQHRLSQPSQDSLRAQHSHSAASLACSSSSSRPLPAGAEAGMDPSSALTPPSVPADAFSSIPEALEDIRLGRPVVVVDDENRENEGDLIYAGDRMSTEQMAFMVEYTSGVVCLAMEGADLDRLQLPLMVNSEANEEAMYTAFTITADYRHNTTTGISAYDRAITVRQLSNPGCPPADFKRPGHIFPLRYHPGGVLVRPGHTEAGVDLARLAGCYPTGCLSEIVDKRDGSMARLMQLLEFAKQHGLKCITIAQLIRHRLQHEEVVQEVLRAPFRLPVGVWNPEQADFTMHVFRCVLSGQEHLVVSHGGLSGASKVLLHVQRGNVFADLIGGLQSGPSSSLLASLEQLASHSAGLAIYCAGNSASLEGAGKQLASPSATFANSSDGSSVHAARENGIIAAILRKLEVRSVELQSPDDQMRACLIQLGVEVTSTRDRKLFSFKFAAACFAELLGTLIFSFFGGGLVSEDSQEVAWLNGLALAILIYVTANISGGHLNPAVTLPTIITGHTGLFKGCIYIVMQLAGAALGSLLLAGIYPGASVGNKALGVGCFELRQTISTGHLTKGMAFGWEAVMTFTLVATVYSVALGTPNFGNVGPLIIGLVLAASAMLASDKTGAALNPARALGPTFVYQCNWSQIWVYVVAELAGGLVAGIMSWPLYGSGEQYGVIGNSIMKPLRRLFGKPAEGDHVDPNDIDAGAPMESKAVSEVLDQGQLAGTAMNPMTPHEIPWMACSQPTESQPILIFVPGWQ</sequence>
<dbReference type="InterPro" id="IPR023271">
    <property type="entry name" value="Aquaporin-like"/>
</dbReference>
<keyword evidence="12 17" id="KW-1133">Transmembrane helix</keyword>
<feature type="region of interest" description="Disordered" evidence="16">
    <location>
        <begin position="34"/>
        <end position="88"/>
    </location>
</feature>
<evidence type="ECO:0000256" key="16">
    <source>
        <dbReference type="SAM" id="MobiDB-lite"/>
    </source>
</evidence>
<dbReference type="CDD" id="cd00333">
    <property type="entry name" value="MIP"/>
    <property type="match status" value="1"/>
</dbReference>
<dbReference type="FunFam" id="3.90.870.10:FF:000001">
    <property type="entry name" value="Riboflavin biosynthesis protein RibBA"/>
    <property type="match status" value="1"/>
</dbReference>
<reference evidence="19 20" key="1">
    <citation type="journal article" date="2024" name="Nat. Commun.">
        <title>Phylogenomics reveals the evolutionary origins of lichenization in chlorophyte algae.</title>
        <authorList>
            <person name="Puginier C."/>
            <person name="Libourel C."/>
            <person name="Otte J."/>
            <person name="Skaloud P."/>
            <person name="Haon M."/>
            <person name="Grisel S."/>
            <person name="Petersen M."/>
            <person name="Berrin J.G."/>
            <person name="Delaux P.M."/>
            <person name="Dal Grande F."/>
            <person name="Keller J."/>
        </authorList>
    </citation>
    <scope>NUCLEOTIDE SEQUENCE [LARGE SCALE GENOMIC DNA]</scope>
    <source>
        <strain evidence="19 20">SAG 2145</strain>
    </source>
</reference>
<dbReference type="PRINTS" id="PR00783">
    <property type="entry name" value="MINTRINSICP"/>
</dbReference>
<evidence type="ECO:0000256" key="10">
    <source>
        <dbReference type="ARBA" id="ARBA00022723"/>
    </source>
</evidence>
<comment type="caution">
    <text evidence="19">The sequence shown here is derived from an EMBL/GenBank/DDBJ whole genome shotgun (WGS) entry which is preliminary data.</text>
</comment>
<evidence type="ECO:0000256" key="8">
    <source>
        <dbReference type="ARBA" id="ARBA00022619"/>
    </source>
</evidence>
<dbReference type="SUPFAM" id="SSF142695">
    <property type="entry name" value="RibA-like"/>
    <property type="match status" value="1"/>
</dbReference>
<dbReference type="Gene3D" id="3.90.870.10">
    <property type="entry name" value="DHBP synthase"/>
    <property type="match status" value="1"/>
</dbReference>
<comment type="similarity">
    <text evidence="5">In the N-terminal section; belongs to the DHBP synthase family.</text>
</comment>
<evidence type="ECO:0000256" key="14">
    <source>
        <dbReference type="ARBA" id="ARBA00023211"/>
    </source>
</evidence>
<dbReference type="InterPro" id="IPR032677">
    <property type="entry name" value="GTP_cyclohydro_II"/>
</dbReference>
<proteinExistence type="inferred from homology"/>
<evidence type="ECO:0000256" key="4">
    <source>
        <dbReference type="ARBA" id="ARBA00004904"/>
    </source>
</evidence>
<dbReference type="Pfam" id="PF00926">
    <property type="entry name" value="DHBP_synthase"/>
    <property type="match status" value="1"/>
</dbReference>
<keyword evidence="20" id="KW-1185">Reference proteome</keyword>
<evidence type="ECO:0000256" key="6">
    <source>
        <dbReference type="ARBA" id="ARBA00008976"/>
    </source>
</evidence>
<comment type="similarity">
    <text evidence="6">In the C-terminal section; belongs to the GTP cyclohydrolase II family.</text>
</comment>
<evidence type="ECO:0000256" key="3">
    <source>
        <dbReference type="ARBA" id="ARBA00004141"/>
    </source>
</evidence>
<evidence type="ECO:0000256" key="9">
    <source>
        <dbReference type="ARBA" id="ARBA00022692"/>
    </source>
</evidence>
<comment type="cofactor">
    <cofactor evidence="2">
        <name>Mg(2+)</name>
        <dbReference type="ChEBI" id="CHEBI:18420"/>
    </cofactor>
</comment>
<evidence type="ECO:0000256" key="17">
    <source>
        <dbReference type="SAM" id="Phobius"/>
    </source>
</evidence>
<dbReference type="Proteomes" id="UP001438707">
    <property type="component" value="Unassembled WGS sequence"/>
</dbReference>
<feature type="compositionally biased region" description="Low complexity" evidence="16">
    <location>
        <begin position="45"/>
        <end position="69"/>
    </location>
</feature>
<organism evidence="19 20">
    <name type="scientific">Apatococcus lobatus</name>
    <dbReference type="NCBI Taxonomy" id="904363"/>
    <lineage>
        <taxon>Eukaryota</taxon>
        <taxon>Viridiplantae</taxon>
        <taxon>Chlorophyta</taxon>
        <taxon>core chlorophytes</taxon>
        <taxon>Trebouxiophyceae</taxon>
        <taxon>Chlorellales</taxon>
        <taxon>Chlorellaceae</taxon>
        <taxon>Apatococcus</taxon>
    </lineage>
</organism>
<evidence type="ECO:0000256" key="13">
    <source>
        <dbReference type="ARBA" id="ARBA00023136"/>
    </source>
</evidence>
<dbReference type="PANTHER" id="PTHR21327">
    <property type="entry name" value="GTP CYCLOHYDROLASE II-RELATED"/>
    <property type="match status" value="1"/>
</dbReference>
<feature type="domain" description="GTP cyclohydrolase II" evidence="18">
    <location>
        <begin position="317"/>
        <end position="464"/>
    </location>
</feature>
<dbReference type="Pfam" id="PF00925">
    <property type="entry name" value="GTP_cyclohydro2"/>
    <property type="match status" value="1"/>
</dbReference>
<evidence type="ECO:0000256" key="7">
    <source>
        <dbReference type="ARBA" id="ARBA00012153"/>
    </source>
</evidence>
<evidence type="ECO:0000256" key="11">
    <source>
        <dbReference type="ARBA" id="ARBA00022842"/>
    </source>
</evidence>
<evidence type="ECO:0000313" key="20">
    <source>
        <dbReference type="Proteomes" id="UP001438707"/>
    </source>
</evidence>
<dbReference type="InterPro" id="IPR000425">
    <property type="entry name" value="MIP"/>
</dbReference>
<keyword evidence="15" id="KW-0456">Lyase</keyword>
<evidence type="ECO:0000256" key="15">
    <source>
        <dbReference type="ARBA" id="ARBA00023239"/>
    </source>
</evidence>
<keyword evidence="10" id="KW-0479">Metal-binding</keyword>
<comment type="pathway">
    <text evidence="4">Cofactor biosynthesis; riboflavin biosynthesis; 2-hydroxy-3-oxobutyl phosphate from D-ribulose 5-phosphate: step 1/1.</text>
</comment>
<dbReference type="EC" id="4.1.99.12" evidence="7"/>
<keyword evidence="14" id="KW-0464">Manganese</keyword>
<dbReference type="EMBL" id="JALJOS010000014">
    <property type="protein sequence ID" value="KAK9831015.1"/>
    <property type="molecule type" value="Genomic_DNA"/>
</dbReference>
<dbReference type="GO" id="GO:0016020">
    <property type="term" value="C:membrane"/>
    <property type="evidence" value="ECO:0007669"/>
    <property type="project" value="UniProtKB-SubCell"/>
</dbReference>
<dbReference type="NCBIfam" id="TIGR00506">
    <property type="entry name" value="ribB"/>
    <property type="match status" value="1"/>
</dbReference>
<comment type="subcellular location">
    <subcellularLocation>
        <location evidence="3">Membrane</location>
        <topology evidence="3">Multi-pass membrane protein</topology>
    </subcellularLocation>
</comment>
<keyword evidence="11" id="KW-0460">Magnesium</keyword>
<accession>A0AAW1RAH8</accession>
<dbReference type="GO" id="GO:0046872">
    <property type="term" value="F:metal ion binding"/>
    <property type="evidence" value="ECO:0007669"/>
    <property type="project" value="UniProtKB-KW"/>
</dbReference>
<dbReference type="GO" id="GO:0005829">
    <property type="term" value="C:cytosol"/>
    <property type="evidence" value="ECO:0007669"/>
    <property type="project" value="TreeGrafter"/>
</dbReference>
<evidence type="ECO:0000256" key="5">
    <source>
        <dbReference type="ARBA" id="ARBA00005520"/>
    </source>
</evidence>
<evidence type="ECO:0000256" key="2">
    <source>
        <dbReference type="ARBA" id="ARBA00001946"/>
    </source>
</evidence>
<feature type="transmembrane region" description="Helical" evidence="17">
    <location>
        <begin position="503"/>
        <end position="522"/>
    </location>
</feature>
<dbReference type="InterPro" id="IPR000422">
    <property type="entry name" value="DHBP_synthase_RibB"/>
</dbReference>
<dbReference type="Gene3D" id="3.40.50.10990">
    <property type="entry name" value="GTP cyclohydrolase II"/>
    <property type="match status" value="1"/>
</dbReference>
<feature type="transmembrane region" description="Helical" evidence="17">
    <location>
        <begin position="542"/>
        <end position="567"/>
    </location>
</feature>
<dbReference type="GO" id="GO:0008686">
    <property type="term" value="F:3,4-dihydroxy-2-butanone-4-phosphate synthase activity"/>
    <property type="evidence" value="ECO:0007669"/>
    <property type="project" value="UniProtKB-EC"/>
</dbReference>
<dbReference type="Gene3D" id="1.20.1080.10">
    <property type="entry name" value="Glycerol uptake facilitator protein"/>
    <property type="match status" value="1"/>
</dbReference>
<evidence type="ECO:0000313" key="19">
    <source>
        <dbReference type="EMBL" id="KAK9831015.1"/>
    </source>
</evidence>
<dbReference type="SUPFAM" id="SSF55821">
    <property type="entry name" value="YrdC/RibB"/>
    <property type="match status" value="1"/>
</dbReference>
<keyword evidence="13 17" id="KW-0472">Membrane</keyword>
<evidence type="ECO:0000259" key="18">
    <source>
        <dbReference type="Pfam" id="PF00925"/>
    </source>
</evidence>
<dbReference type="AlphaFoldDB" id="A0AAW1RAH8"/>
<keyword evidence="8" id="KW-0686">Riboflavin biosynthesis</keyword>
<dbReference type="HAMAP" id="MF_00180">
    <property type="entry name" value="RibB"/>
    <property type="match status" value="1"/>
</dbReference>
<dbReference type="PANTHER" id="PTHR21327:SF18">
    <property type="entry name" value="3,4-DIHYDROXY-2-BUTANONE 4-PHOSPHATE SYNTHASE"/>
    <property type="match status" value="1"/>
</dbReference>
<dbReference type="GO" id="GO:0009231">
    <property type="term" value="P:riboflavin biosynthetic process"/>
    <property type="evidence" value="ECO:0007669"/>
    <property type="project" value="UniProtKB-KW"/>
</dbReference>
<dbReference type="SUPFAM" id="SSF81338">
    <property type="entry name" value="Aquaporin-like"/>
    <property type="match status" value="1"/>
</dbReference>
<feature type="transmembrane region" description="Helical" evidence="17">
    <location>
        <begin position="598"/>
        <end position="617"/>
    </location>
</feature>
<keyword evidence="9 17" id="KW-0812">Transmembrane</keyword>
<feature type="transmembrane region" description="Helical" evidence="17">
    <location>
        <begin position="623"/>
        <end position="642"/>
    </location>
</feature>
<feature type="transmembrane region" description="Helical" evidence="17">
    <location>
        <begin position="474"/>
        <end position="496"/>
    </location>
</feature>
<dbReference type="InterPro" id="IPR036144">
    <property type="entry name" value="RibA-like_sf"/>
</dbReference>
<evidence type="ECO:0000256" key="1">
    <source>
        <dbReference type="ARBA" id="ARBA00001936"/>
    </source>
</evidence>
<evidence type="ECO:0000256" key="12">
    <source>
        <dbReference type="ARBA" id="ARBA00022989"/>
    </source>
</evidence>
<dbReference type="InterPro" id="IPR017945">
    <property type="entry name" value="DHBP_synth_RibB-like_a/b_dom"/>
</dbReference>
<protein>
    <recommendedName>
        <fullName evidence="7">3,4-dihydroxy-2-butanone-4-phosphate synthase</fullName>
        <ecNumber evidence="7">4.1.99.12</ecNumber>
    </recommendedName>
</protein>
<gene>
    <name evidence="19" type="ORF">WJX74_000202</name>
</gene>
<dbReference type="Pfam" id="PF00230">
    <property type="entry name" value="MIP"/>
    <property type="match status" value="1"/>
</dbReference>
<dbReference type="GO" id="GO:0015267">
    <property type="term" value="F:channel activity"/>
    <property type="evidence" value="ECO:0007669"/>
    <property type="project" value="InterPro"/>
</dbReference>